<dbReference type="PANTHER" id="PTHR46023">
    <property type="entry name" value="LIPASE CLASS 3 PROTEIN-LIKE"/>
    <property type="match status" value="1"/>
</dbReference>
<dbReference type="OrthoDB" id="438440at2759"/>
<dbReference type="InterPro" id="IPR002921">
    <property type="entry name" value="Fungal_lipase-type"/>
</dbReference>
<dbReference type="VEuPathDB" id="TrichDB:TVAG_068140"/>
<dbReference type="SMR" id="A2EMJ8"/>
<dbReference type="VEuPathDB" id="TrichDB:TVAGG3_0499750"/>
<keyword evidence="3" id="KW-1185">Reference proteome</keyword>
<dbReference type="Gene3D" id="3.40.50.1820">
    <property type="entry name" value="alpha/beta hydrolase"/>
    <property type="match status" value="1"/>
</dbReference>
<evidence type="ECO:0000313" key="3">
    <source>
        <dbReference type="Proteomes" id="UP000001542"/>
    </source>
</evidence>
<dbReference type="RefSeq" id="XP_001318377.1">
    <property type="nucleotide sequence ID" value="XM_001318342.1"/>
</dbReference>
<reference evidence="2" key="1">
    <citation type="submission" date="2006-10" db="EMBL/GenBank/DDBJ databases">
        <authorList>
            <person name="Amadeo P."/>
            <person name="Zhao Q."/>
            <person name="Wortman J."/>
            <person name="Fraser-Liggett C."/>
            <person name="Carlton J."/>
        </authorList>
    </citation>
    <scope>NUCLEOTIDE SEQUENCE</scope>
    <source>
        <strain evidence="2">G3</strain>
    </source>
</reference>
<feature type="domain" description="Fungal lipase-type" evidence="1">
    <location>
        <begin position="82"/>
        <end position="178"/>
    </location>
</feature>
<dbReference type="SUPFAM" id="SSF53474">
    <property type="entry name" value="alpha/beta-Hydrolases"/>
    <property type="match status" value="1"/>
</dbReference>
<dbReference type="InParanoid" id="A2EMJ8"/>
<dbReference type="EMBL" id="DS113431">
    <property type="protein sequence ID" value="EAY06154.1"/>
    <property type="molecule type" value="Genomic_DNA"/>
</dbReference>
<dbReference type="InterPro" id="IPR029058">
    <property type="entry name" value="AB_hydrolase_fold"/>
</dbReference>
<reference evidence="2" key="2">
    <citation type="journal article" date="2007" name="Science">
        <title>Draft genome sequence of the sexually transmitted pathogen Trichomonas vaginalis.</title>
        <authorList>
            <person name="Carlton J.M."/>
            <person name="Hirt R.P."/>
            <person name="Silva J.C."/>
            <person name="Delcher A.L."/>
            <person name="Schatz M."/>
            <person name="Zhao Q."/>
            <person name="Wortman J.R."/>
            <person name="Bidwell S.L."/>
            <person name="Alsmark U.C.M."/>
            <person name="Besteiro S."/>
            <person name="Sicheritz-Ponten T."/>
            <person name="Noel C.J."/>
            <person name="Dacks J.B."/>
            <person name="Foster P.G."/>
            <person name="Simillion C."/>
            <person name="Van de Peer Y."/>
            <person name="Miranda-Saavedra D."/>
            <person name="Barton G.J."/>
            <person name="Westrop G.D."/>
            <person name="Mueller S."/>
            <person name="Dessi D."/>
            <person name="Fiori P.L."/>
            <person name="Ren Q."/>
            <person name="Paulsen I."/>
            <person name="Zhang H."/>
            <person name="Bastida-Corcuera F.D."/>
            <person name="Simoes-Barbosa A."/>
            <person name="Brown M.T."/>
            <person name="Hayes R.D."/>
            <person name="Mukherjee M."/>
            <person name="Okumura C.Y."/>
            <person name="Schneider R."/>
            <person name="Smith A.J."/>
            <person name="Vanacova S."/>
            <person name="Villalvazo M."/>
            <person name="Haas B.J."/>
            <person name="Pertea M."/>
            <person name="Feldblyum T.V."/>
            <person name="Utterback T.R."/>
            <person name="Shu C.L."/>
            <person name="Osoegawa K."/>
            <person name="de Jong P.J."/>
            <person name="Hrdy I."/>
            <person name="Horvathova L."/>
            <person name="Zubacova Z."/>
            <person name="Dolezal P."/>
            <person name="Malik S.B."/>
            <person name="Logsdon J.M. Jr."/>
            <person name="Henze K."/>
            <person name="Gupta A."/>
            <person name="Wang C.C."/>
            <person name="Dunne R.L."/>
            <person name="Upcroft J.A."/>
            <person name="Upcroft P."/>
            <person name="White O."/>
            <person name="Salzberg S.L."/>
            <person name="Tang P."/>
            <person name="Chiu C.-H."/>
            <person name="Lee Y.-S."/>
            <person name="Embley T.M."/>
            <person name="Coombs G.H."/>
            <person name="Mottram J.C."/>
            <person name="Tachezy J."/>
            <person name="Fraser-Liggett C.M."/>
            <person name="Johnson P.J."/>
        </authorList>
    </citation>
    <scope>NUCLEOTIDE SEQUENCE [LARGE SCALE GENOMIC DNA]</scope>
    <source>
        <strain evidence="2">G3</strain>
    </source>
</reference>
<gene>
    <name evidence="2" type="ORF">TVAG_068140</name>
</gene>
<sequence length="307" mass="33925">MSAPEDCVDMEMARLCITIQDFMSFGEPLPSPLEKVITRGGNGSGKPYFFLAKGDDNIYISIRGACEPGDFGICLDFERENLANGKAHRGILNAARWVIEQCDKYINECRGKIICTGHSLGGAVSSMICSILRLERGLKNVYAVSMAPFPILSSNLVQETKKYIMSFVYNNDVVPHLNSRTIGMLVSMFCPPGPNQNAAMLTGMINQMLFGIMQQSGYMQAGSNQELAQKLPSLVQRLLQMSQRPEETELFMPGSCYHIQATPDGNVTFTIFNEATPFNVMAVMGGLMDHNITNYIDNIMGWDGPEE</sequence>
<accession>A2EMJ8</accession>
<organism evidence="2 3">
    <name type="scientific">Trichomonas vaginalis (strain ATCC PRA-98 / G3)</name>
    <dbReference type="NCBI Taxonomy" id="412133"/>
    <lineage>
        <taxon>Eukaryota</taxon>
        <taxon>Metamonada</taxon>
        <taxon>Parabasalia</taxon>
        <taxon>Trichomonadida</taxon>
        <taxon>Trichomonadidae</taxon>
        <taxon>Trichomonas</taxon>
    </lineage>
</organism>
<dbReference type="AlphaFoldDB" id="A2EMJ8"/>
<dbReference type="Proteomes" id="UP000001542">
    <property type="component" value="Unassembled WGS sequence"/>
</dbReference>
<name>A2EMJ8_TRIV3</name>
<dbReference type="KEGG" id="tva:4764029"/>
<protein>
    <submittedName>
        <fullName evidence="2">Lipase family protein</fullName>
    </submittedName>
</protein>
<dbReference type="CDD" id="cd00519">
    <property type="entry name" value="Lipase_3"/>
    <property type="match status" value="1"/>
</dbReference>
<evidence type="ECO:0000259" key="1">
    <source>
        <dbReference type="Pfam" id="PF01764"/>
    </source>
</evidence>
<evidence type="ECO:0000313" key="2">
    <source>
        <dbReference type="EMBL" id="EAY06154.1"/>
    </source>
</evidence>
<dbReference type="PANTHER" id="PTHR46023:SF6">
    <property type="entry name" value="LIPASE CLASS 3 FAMILY PROTEIN"/>
    <property type="match status" value="1"/>
</dbReference>
<dbReference type="Pfam" id="PF01764">
    <property type="entry name" value="Lipase_3"/>
    <property type="match status" value="1"/>
</dbReference>
<dbReference type="GO" id="GO:0006629">
    <property type="term" value="P:lipid metabolic process"/>
    <property type="evidence" value="ECO:0007669"/>
    <property type="project" value="InterPro"/>
</dbReference>
<proteinExistence type="predicted"/>